<evidence type="ECO:0000256" key="4">
    <source>
        <dbReference type="ARBA" id="ARBA00023015"/>
    </source>
</evidence>
<gene>
    <name evidence="8" type="ORF">ASILVAE211_00110</name>
</gene>
<dbReference type="GO" id="GO:0003700">
    <property type="term" value="F:DNA-binding transcription factor activity"/>
    <property type="evidence" value="ECO:0007669"/>
    <property type="project" value="InterPro"/>
</dbReference>
<organism evidence="8 9">
    <name type="scientific">Acidisoma silvae</name>
    <dbReference type="NCBI Taxonomy" id="2802396"/>
    <lineage>
        <taxon>Bacteria</taxon>
        <taxon>Pseudomonadati</taxon>
        <taxon>Pseudomonadota</taxon>
        <taxon>Alphaproteobacteria</taxon>
        <taxon>Acetobacterales</taxon>
        <taxon>Acidocellaceae</taxon>
        <taxon>Acidisoma</taxon>
    </lineage>
</organism>
<dbReference type="PANTHER" id="PTHR33202:SF6">
    <property type="entry name" value="ZINC UPTAKE REGULATION PROTEIN"/>
    <property type="match status" value="1"/>
</dbReference>
<dbReference type="InterPro" id="IPR036388">
    <property type="entry name" value="WH-like_DNA-bd_sf"/>
</dbReference>
<evidence type="ECO:0000256" key="7">
    <source>
        <dbReference type="PIRSR" id="PIRSR602481-1"/>
    </source>
</evidence>
<dbReference type="GO" id="GO:0000976">
    <property type="term" value="F:transcription cis-regulatory region binding"/>
    <property type="evidence" value="ECO:0007669"/>
    <property type="project" value="TreeGrafter"/>
</dbReference>
<dbReference type="GO" id="GO:0045892">
    <property type="term" value="P:negative regulation of DNA-templated transcription"/>
    <property type="evidence" value="ECO:0007669"/>
    <property type="project" value="TreeGrafter"/>
</dbReference>
<feature type="binding site" evidence="7">
    <location>
        <position position="163"/>
    </location>
    <ligand>
        <name>Zn(2+)</name>
        <dbReference type="ChEBI" id="CHEBI:29105"/>
    </ligand>
</feature>
<dbReference type="GO" id="GO:0008270">
    <property type="term" value="F:zinc ion binding"/>
    <property type="evidence" value="ECO:0007669"/>
    <property type="project" value="TreeGrafter"/>
</dbReference>
<keyword evidence="2" id="KW-0678">Repressor</keyword>
<evidence type="ECO:0000256" key="5">
    <source>
        <dbReference type="ARBA" id="ARBA00023125"/>
    </source>
</evidence>
<proteinExistence type="inferred from homology"/>
<dbReference type="Gene3D" id="3.30.1490.190">
    <property type="match status" value="1"/>
</dbReference>
<feature type="binding site" evidence="7">
    <location>
        <position position="120"/>
    </location>
    <ligand>
        <name>Zn(2+)</name>
        <dbReference type="ChEBI" id="CHEBI:29105"/>
    </ligand>
</feature>
<keyword evidence="3 7" id="KW-0862">Zinc</keyword>
<comment type="cofactor">
    <cofactor evidence="7">
        <name>Zn(2+)</name>
        <dbReference type="ChEBI" id="CHEBI:29105"/>
    </cofactor>
    <text evidence="7">Binds 1 zinc ion per subunit.</text>
</comment>
<keyword evidence="6" id="KW-0804">Transcription</keyword>
<dbReference type="SUPFAM" id="SSF46785">
    <property type="entry name" value="Winged helix' DNA-binding domain"/>
    <property type="match status" value="1"/>
</dbReference>
<dbReference type="Proteomes" id="UP000708298">
    <property type="component" value="Unassembled WGS sequence"/>
</dbReference>
<evidence type="ECO:0000313" key="9">
    <source>
        <dbReference type="Proteomes" id="UP000708298"/>
    </source>
</evidence>
<reference evidence="8" key="1">
    <citation type="journal article" date="2021" name="Microorganisms">
        <title>Acidisoma silvae sp. nov. and Acidisomacellulosilytica sp. nov., Two Acidophilic Bacteria Isolated from Decaying Wood, Hydrolyzing Cellulose and Producing Poly-3-hydroxybutyrate.</title>
        <authorList>
            <person name="Mieszkin S."/>
            <person name="Pouder E."/>
            <person name="Uroz S."/>
            <person name="Simon-Colin C."/>
            <person name="Alain K."/>
        </authorList>
    </citation>
    <scope>NUCLEOTIDE SEQUENCE</scope>
    <source>
        <strain evidence="8">HW T2.11</strain>
    </source>
</reference>
<dbReference type="CDD" id="cd07153">
    <property type="entry name" value="Fur_like"/>
    <property type="match status" value="1"/>
</dbReference>
<dbReference type="InterPro" id="IPR043135">
    <property type="entry name" value="Fur_C"/>
</dbReference>
<evidence type="ECO:0000256" key="2">
    <source>
        <dbReference type="ARBA" id="ARBA00022491"/>
    </source>
</evidence>
<dbReference type="Pfam" id="PF01475">
    <property type="entry name" value="FUR"/>
    <property type="match status" value="1"/>
</dbReference>
<keyword evidence="9" id="KW-1185">Reference proteome</keyword>
<dbReference type="RefSeq" id="WP_227319259.1">
    <property type="nucleotide sequence ID" value="NZ_JAESVB010000001.1"/>
</dbReference>
<keyword evidence="4" id="KW-0805">Transcription regulation</keyword>
<keyword evidence="7" id="KW-0479">Metal-binding</keyword>
<keyword evidence="5" id="KW-0238">DNA-binding</keyword>
<sequence>MGATTFTPDTERLLDSAEAFCVSRHQRLTEQRRQVLGLILDSPRPSGAYDLLDRMRVDGKPTAPPTVYRALEFLTAQGLVHKIERLSAFVGCAHMLQSASPCGHSHGHAQGIEAIQFLICTHCRRVFEITDDRIRTAIDAAAQAQGFRPAGATVEIEGTCAECLADAAAAQTQIS</sequence>
<comment type="similarity">
    <text evidence="1">Belongs to the Fur family.</text>
</comment>
<evidence type="ECO:0000256" key="6">
    <source>
        <dbReference type="ARBA" id="ARBA00023163"/>
    </source>
</evidence>
<dbReference type="PANTHER" id="PTHR33202">
    <property type="entry name" value="ZINC UPTAKE REGULATION PROTEIN"/>
    <property type="match status" value="1"/>
</dbReference>
<reference evidence="8" key="2">
    <citation type="submission" date="2021-01" db="EMBL/GenBank/DDBJ databases">
        <authorList>
            <person name="Mieszkin S."/>
            <person name="Pouder E."/>
            <person name="Alain K."/>
        </authorList>
    </citation>
    <scope>NUCLEOTIDE SEQUENCE</scope>
    <source>
        <strain evidence="8">HW T2.11</strain>
    </source>
</reference>
<feature type="binding site" evidence="7">
    <location>
        <position position="160"/>
    </location>
    <ligand>
        <name>Zn(2+)</name>
        <dbReference type="ChEBI" id="CHEBI:29105"/>
    </ligand>
</feature>
<feature type="binding site" evidence="7">
    <location>
        <position position="123"/>
    </location>
    <ligand>
        <name>Zn(2+)</name>
        <dbReference type="ChEBI" id="CHEBI:29105"/>
    </ligand>
</feature>
<evidence type="ECO:0000256" key="3">
    <source>
        <dbReference type="ARBA" id="ARBA00022833"/>
    </source>
</evidence>
<dbReference type="InterPro" id="IPR036390">
    <property type="entry name" value="WH_DNA-bd_sf"/>
</dbReference>
<dbReference type="AlphaFoldDB" id="A0A963YMZ2"/>
<accession>A0A963YMZ2</accession>
<dbReference type="GO" id="GO:0005829">
    <property type="term" value="C:cytosol"/>
    <property type="evidence" value="ECO:0007669"/>
    <property type="project" value="TreeGrafter"/>
</dbReference>
<comment type="caution">
    <text evidence="8">The sequence shown here is derived from an EMBL/GenBank/DDBJ whole genome shotgun (WGS) entry which is preliminary data.</text>
</comment>
<name>A0A963YMZ2_9PROT</name>
<evidence type="ECO:0000256" key="1">
    <source>
        <dbReference type="ARBA" id="ARBA00007957"/>
    </source>
</evidence>
<dbReference type="InterPro" id="IPR002481">
    <property type="entry name" value="FUR"/>
</dbReference>
<protein>
    <submittedName>
        <fullName evidence="8">Transcriptional repressor</fullName>
    </submittedName>
</protein>
<dbReference type="Gene3D" id="1.10.10.10">
    <property type="entry name" value="Winged helix-like DNA-binding domain superfamily/Winged helix DNA-binding domain"/>
    <property type="match status" value="1"/>
</dbReference>
<dbReference type="EMBL" id="JAESVB010000001">
    <property type="protein sequence ID" value="MCB8873567.1"/>
    <property type="molecule type" value="Genomic_DNA"/>
</dbReference>
<evidence type="ECO:0000313" key="8">
    <source>
        <dbReference type="EMBL" id="MCB8873567.1"/>
    </source>
</evidence>
<dbReference type="GO" id="GO:1900376">
    <property type="term" value="P:regulation of secondary metabolite biosynthetic process"/>
    <property type="evidence" value="ECO:0007669"/>
    <property type="project" value="TreeGrafter"/>
</dbReference>